<name>A0A4Q7LXW8_9MICO</name>
<dbReference type="RefSeq" id="WP_130484382.1">
    <property type="nucleotide sequence ID" value="NZ_SGWW01000001.1"/>
</dbReference>
<evidence type="ECO:0000313" key="2">
    <source>
        <dbReference type="EMBL" id="RZS59282.1"/>
    </source>
</evidence>
<evidence type="ECO:0000256" key="1">
    <source>
        <dbReference type="SAM" id="Phobius"/>
    </source>
</evidence>
<reference evidence="2 3" key="1">
    <citation type="journal article" date="2015" name="Stand. Genomic Sci.">
        <title>Genomic Encyclopedia of Bacterial and Archaeal Type Strains, Phase III: the genomes of soil and plant-associated and newly described type strains.</title>
        <authorList>
            <person name="Whitman W.B."/>
            <person name="Woyke T."/>
            <person name="Klenk H.P."/>
            <person name="Zhou Y."/>
            <person name="Lilburn T.G."/>
            <person name="Beck B.J."/>
            <person name="De Vos P."/>
            <person name="Vandamme P."/>
            <person name="Eisen J.A."/>
            <person name="Garrity G."/>
            <person name="Hugenholtz P."/>
            <person name="Kyrpides N.C."/>
        </authorList>
    </citation>
    <scope>NUCLEOTIDE SEQUENCE [LARGE SCALE GENOMIC DNA]</scope>
    <source>
        <strain evidence="2 3">CV2</strain>
    </source>
</reference>
<dbReference type="EMBL" id="SGWW01000001">
    <property type="protein sequence ID" value="RZS59282.1"/>
    <property type="molecule type" value="Genomic_DNA"/>
</dbReference>
<keyword evidence="1" id="KW-0812">Transmembrane</keyword>
<evidence type="ECO:0000313" key="3">
    <source>
        <dbReference type="Proteomes" id="UP000293519"/>
    </source>
</evidence>
<protein>
    <submittedName>
        <fullName evidence="2">Uncharacterized protein</fullName>
    </submittedName>
</protein>
<organism evidence="2 3">
    <name type="scientific">Microcella putealis</name>
    <dbReference type="NCBI Taxonomy" id="337005"/>
    <lineage>
        <taxon>Bacteria</taxon>
        <taxon>Bacillati</taxon>
        <taxon>Actinomycetota</taxon>
        <taxon>Actinomycetes</taxon>
        <taxon>Micrococcales</taxon>
        <taxon>Microbacteriaceae</taxon>
        <taxon>Microcella</taxon>
    </lineage>
</organism>
<sequence length="217" mass="23354">MSMDHPSVNAPSWSFWRLFSTISLLGSAFWTLGRPLLAASDPEQRRQLAEFTGLTIGVVAIAVIGVLLAGGVRMGLAEATRLAAAPDAVRCATASFTPTRMGMRALATRYGLPPKRGFALSWGLVEVDETGIAIRRAHEDADVVLHVPAHRIRSIRLGAMTDGMLRVPTMNVEVGPDDDSVVLPIGLLAGPTKALPLIERELFIASARRLLRLDVAR</sequence>
<gene>
    <name evidence="2" type="ORF">EV141_0502</name>
</gene>
<proteinExistence type="predicted"/>
<comment type="caution">
    <text evidence="2">The sequence shown here is derived from an EMBL/GenBank/DDBJ whole genome shotgun (WGS) entry which is preliminary data.</text>
</comment>
<keyword evidence="1" id="KW-1133">Transmembrane helix</keyword>
<keyword evidence="1" id="KW-0472">Membrane</keyword>
<keyword evidence="3" id="KW-1185">Reference proteome</keyword>
<dbReference type="OrthoDB" id="5124689at2"/>
<dbReference type="Proteomes" id="UP000293519">
    <property type="component" value="Unassembled WGS sequence"/>
</dbReference>
<feature type="transmembrane region" description="Helical" evidence="1">
    <location>
        <begin position="54"/>
        <end position="72"/>
    </location>
</feature>
<accession>A0A4Q7LXW8</accession>
<dbReference type="AlphaFoldDB" id="A0A4Q7LXW8"/>